<evidence type="ECO:0000256" key="1">
    <source>
        <dbReference type="SAM" id="MobiDB-lite"/>
    </source>
</evidence>
<dbReference type="OrthoDB" id="5410040at2759"/>
<feature type="transmembrane region" description="Helical" evidence="2">
    <location>
        <begin position="12"/>
        <end position="33"/>
    </location>
</feature>
<dbReference type="GO" id="GO:0005759">
    <property type="term" value="C:mitochondrial matrix"/>
    <property type="evidence" value="ECO:0007669"/>
    <property type="project" value="TreeGrafter"/>
</dbReference>
<organism evidence="3 4">
    <name type="scientific">Rasamsonia emersonii (strain ATCC 16479 / CBS 393.64 / IMI 116815)</name>
    <dbReference type="NCBI Taxonomy" id="1408163"/>
    <lineage>
        <taxon>Eukaryota</taxon>
        <taxon>Fungi</taxon>
        <taxon>Dikarya</taxon>
        <taxon>Ascomycota</taxon>
        <taxon>Pezizomycotina</taxon>
        <taxon>Eurotiomycetes</taxon>
        <taxon>Eurotiomycetidae</taxon>
        <taxon>Eurotiales</taxon>
        <taxon>Trichocomaceae</taxon>
        <taxon>Rasamsonia</taxon>
    </lineage>
</organism>
<keyword evidence="4" id="KW-1185">Reference proteome</keyword>
<dbReference type="EMBL" id="LASV01000026">
    <property type="protein sequence ID" value="KKA25301.1"/>
    <property type="molecule type" value="Genomic_DNA"/>
</dbReference>
<dbReference type="GO" id="GO:0033617">
    <property type="term" value="P:mitochondrial respiratory chain complex IV assembly"/>
    <property type="evidence" value="ECO:0007669"/>
    <property type="project" value="TreeGrafter"/>
</dbReference>
<name>A0A0F4Z5E0_RASE3</name>
<dbReference type="PANTHER" id="PTHR40020:SF1">
    <property type="entry name" value="CYTOCHROME C OXIDASE ASSEMBLY FACTOR 2"/>
    <property type="match status" value="1"/>
</dbReference>
<evidence type="ECO:0000256" key="2">
    <source>
        <dbReference type="SAM" id="Phobius"/>
    </source>
</evidence>
<dbReference type="RefSeq" id="XP_013331913.1">
    <property type="nucleotide sequence ID" value="XM_013476459.1"/>
</dbReference>
<evidence type="ECO:0000313" key="3">
    <source>
        <dbReference type="EMBL" id="KKA25301.1"/>
    </source>
</evidence>
<comment type="caution">
    <text evidence="3">The sequence shown here is derived from an EMBL/GenBank/DDBJ whole genome shotgun (WGS) entry which is preliminary data.</text>
</comment>
<accession>A0A0F4Z5E0</accession>
<feature type="region of interest" description="Disordered" evidence="1">
    <location>
        <begin position="37"/>
        <end position="88"/>
    </location>
</feature>
<sequence length="237" mass="26796">MPHYLHPRSRSTSSLFAATLLASFVIVGLPHIFPCPAPRRTLADSDMTMTDVDGRQMQRPRRKKRKAVDAPEQLSSTDGASRGLPQATDEEVSTFLQMEEEAETMARRATRGEGWRTTNRYPRSRRRKLREEETGAESGLWIIPSLDYKRCDLLVLLDAISFGDDYLLVLLINHNSSRMGNISVFEYNVTLTDFSVKGAVKIPPMLLAARDVTEPPQLEVAYKARHILVLAYNYNQA</sequence>
<reference evidence="3 4" key="1">
    <citation type="submission" date="2015-04" db="EMBL/GenBank/DDBJ databases">
        <authorList>
            <person name="Heijne W.H."/>
            <person name="Fedorova N.D."/>
            <person name="Nierman W.C."/>
            <person name="Vollebregt A.W."/>
            <person name="Zhao Z."/>
            <person name="Wu L."/>
            <person name="Kumar M."/>
            <person name="Stam H."/>
            <person name="van den Berg M.A."/>
            <person name="Pel H.J."/>
        </authorList>
    </citation>
    <scope>NUCLEOTIDE SEQUENCE [LARGE SCALE GENOMIC DNA]</scope>
    <source>
        <strain evidence="3 4">CBS 393.64</strain>
    </source>
</reference>
<dbReference type="PANTHER" id="PTHR40020">
    <property type="entry name" value="CYTOCHROME C OXIDASE ASSEMBLY FACTOR 2"/>
    <property type="match status" value="1"/>
</dbReference>
<gene>
    <name evidence="3" type="ORF">T310_0675</name>
</gene>
<dbReference type="GeneID" id="25312729"/>
<dbReference type="Proteomes" id="UP000053958">
    <property type="component" value="Unassembled WGS sequence"/>
</dbReference>
<proteinExistence type="predicted"/>
<keyword evidence="2" id="KW-0812">Transmembrane</keyword>
<keyword evidence="2" id="KW-0472">Membrane</keyword>
<protein>
    <submittedName>
        <fullName evidence="3">Uncharacterized protein</fullName>
    </submittedName>
</protein>
<dbReference type="AlphaFoldDB" id="A0A0F4Z5E0"/>
<keyword evidence="2" id="KW-1133">Transmembrane helix</keyword>
<evidence type="ECO:0000313" key="4">
    <source>
        <dbReference type="Proteomes" id="UP000053958"/>
    </source>
</evidence>